<evidence type="ECO:0000313" key="6">
    <source>
        <dbReference type="EMBL" id="RAR13395.1"/>
    </source>
</evidence>
<accession>A0A364N7T9</accession>
<organism evidence="6 7">
    <name type="scientific">Stemphylium lycopersici</name>
    <name type="common">Tomato gray leaf spot disease fungus</name>
    <name type="synonym">Thyrospora lycopersici</name>
    <dbReference type="NCBI Taxonomy" id="183478"/>
    <lineage>
        <taxon>Eukaryota</taxon>
        <taxon>Fungi</taxon>
        <taxon>Dikarya</taxon>
        <taxon>Ascomycota</taxon>
        <taxon>Pezizomycotina</taxon>
        <taxon>Dothideomycetes</taxon>
        <taxon>Pleosporomycetidae</taxon>
        <taxon>Pleosporales</taxon>
        <taxon>Pleosporineae</taxon>
        <taxon>Pleosporaceae</taxon>
        <taxon>Stemphylium</taxon>
    </lineage>
</organism>
<keyword evidence="3" id="KW-0732">Signal</keyword>
<evidence type="ECO:0000256" key="5">
    <source>
        <dbReference type="ARBA" id="ARBA00023180"/>
    </source>
</evidence>
<dbReference type="InterPro" id="IPR008758">
    <property type="entry name" value="Peptidase_S28"/>
</dbReference>
<dbReference type="GO" id="GO:0070008">
    <property type="term" value="F:serine-type exopeptidase activity"/>
    <property type="evidence" value="ECO:0007669"/>
    <property type="project" value="InterPro"/>
</dbReference>
<name>A0A364N7T9_STELY</name>
<dbReference type="Pfam" id="PF05577">
    <property type="entry name" value="Peptidase_S28"/>
    <property type="match status" value="1"/>
</dbReference>
<dbReference type="EMBL" id="QGDH01000036">
    <property type="protein sequence ID" value="RAR13395.1"/>
    <property type="molecule type" value="Genomic_DNA"/>
</dbReference>
<dbReference type="AlphaFoldDB" id="A0A364N7T9"/>
<protein>
    <submittedName>
        <fullName evidence="6">Serine carboxypeptidase</fullName>
    </submittedName>
</protein>
<dbReference type="GO" id="GO:0006508">
    <property type="term" value="P:proteolysis"/>
    <property type="evidence" value="ECO:0007669"/>
    <property type="project" value="UniProtKB-KW"/>
</dbReference>
<dbReference type="InterPro" id="IPR029058">
    <property type="entry name" value="AB_hydrolase_fold"/>
</dbReference>
<comment type="similarity">
    <text evidence="1">Belongs to the peptidase S28 family.</text>
</comment>
<evidence type="ECO:0000256" key="1">
    <source>
        <dbReference type="ARBA" id="ARBA00011079"/>
    </source>
</evidence>
<keyword evidence="4" id="KW-0378">Hydrolase</keyword>
<gene>
    <name evidence="6" type="ORF">DDE83_003259</name>
</gene>
<keyword evidence="7" id="KW-1185">Reference proteome</keyword>
<comment type="caution">
    <text evidence="6">The sequence shown here is derived from an EMBL/GenBank/DDBJ whole genome shotgun (WGS) entry which is preliminary data.</text>
</comment>
<sequence length="773" mass="88007">MSTQLSPVDFHTEISYLKDPERVCSDEVVADASLRAPRTKLVRDMRPNKDNFKLDTHGFQVLHLPYRERNDKDIKEIQTAYYKEIEEVLRKEIGVKHVFCFAPVLRPLDLSEKPIPNTQKTIPRPHLDFGPKSASEGWWTWFTDPELQAAVPRWLESVGADLSDAATAPRFCLLGIVNPPQRCLASGGSGPKVDRAAKPRPAALLNYQRCRFRPAEDIFHRRFPILTITLLYDLYVLNPYSSDAFSLMKPATILSHCFIATCHAAFQGPFTFTQRTTHLSTSLPAGFNATFEQRYWLDLAKYSKGHPVLIVDAADKPGEDTVGLIEQGIVSHIADDVEAAIVVLEQRYYGRSFVTQNLSTASLQFLNMDEALADMAYFAEHFPYDQHSELDASILPVNAPWISYGHWIAGTKAALLRKMYPKQLWGAIASSAPLLAIQNVWQYLEAIRLRADPLCIQVVTTVVADIDDEIDRAGLDEDGEIIINEPLARYREMFNLSTEKTVRDFMNQVATPLGLWQRRSWDERQQDNQAWEYFCANLTQGISLEETADSQTTKGDQESKAVFHSRAMENYAYYIRHYLAVGHQRETPKLSQARGDDMFAFGEIRRNKTEAQKTDLGQVWRLWYWQACTEWGYFSAAEPFPLPAVLSRSLSEFYLTEVCRFAYGFPDDYNVTVDRINKYGGVTLHDRRLLFVNGEDDPWLHVTAHSPLAGDMHTKLGDGHLLRQGGFANDRTALPNLSEEPAEIRFVHEKEIEAVRAWVAEWEEKIEEGTGEL</sequence>
<dbReference type="Proteomes" id="UP000249619">
    <property type="component" value="Unassembled WGS sequence"/>
</dbReference>
<evidence type="ECO:0000256" key="2">
    <source>
        <dbReference type="ARBA" id="ARBA00022670"/>
    </source>
</evidence>
<evidence type="ECO:0000256" key="4">
    <source>
        <dbReference type="ARBA" id="ARBA00022801"/>
    </source>
</evidence>
<keyword evidence="2" id="KW-0645">Protease</keyword>
<dbReference type="Gene3D" id="3.40.50.1820">
    <property type="entry name" value="alpha/beta hydrolase"/>
    <property type="match status" value="2"/>
</dbReference>
<dbReference type="GO" id="GO:0004180">
    <property type="term" value="F:carboxypeptidase activity"/>
    <property type="evidence" value="ECO:0007669"/>
    <property type="project" value="UniProtKB-KW"/>
</dbReference>
<keyword evidence="5" id="KW-0325">Glycoprotein</keyword>
<keyword evidence="6" id="KW-0121">Carboxypeptidase</keyword>
<reference evidence="7" key="1">
    <citation type="submission" date="2018-05" db="EMBL/GenBank/DDBJ databases">
        <title>Draft genome sequence of Stemphylium lycopersici strain CIDEFI 213.</title>
        <authorList>
            <person name="Medina R."/>
            <person name="Franco M.E.E."/>
            <person name="Lucentini C.G."/>
            <person name="Saparrat M.C.N."/>
            <person name="Balatti P.A."/>
        </authorList>
    </citation>
    <scope>NUCLEOTIDE SEQUENCE [LARGE SCALE GENOMIC DNA]</scope>
    <source>
        <strain evidence="7">CIDEFI 213</strain>
    </source>
</reference>
<dbReference type="PANTHER" id="PTHR11010:SF117">
    <property type="entry name" value="SERINE PROTEASE 16"/>
    <property type="match status" value="1"/>
</dbReference>
<evidence type="ECO:0000256" key="3">
    <source>
        <dbReference type="ARBA" id="ARBA00022729"/>
    </source>
</evidence>
<evidence type="ECO:0000313" key="7">
    <source>
        <dbReference type="Proteomes" id="UP000249619"/>
    </source>
</evidence>
<dbReference type="PANTHER" id="PTHR11010">
    <property type="entry name" value="PROTEASE S28 PRO-X CARBOXYPEPTIDASE-RELATED"/>
    <property type="match status" value="1"/>
</dbReference>
<dbReference type="GO" id="GO:0008239">
    <property type="term" value="F:dipeptidyl-peptidase activity"/>
    <property type="evidence" value="ECO:0007669"/>
    <property type="project" value="TreeGrafter"/>
</dbReference>
<proteinExistence type="inferred from homology"/>